<name>A0A2K9NTP3_BACTC</name>
<dbReference type="InterPro" id="IPR035986">
    <property type="entry name" value="PKD_dom_sf"/>
</dbReference>
<dbReference type="InterPro" id="IPR000601">
    <property type="entry name" value="PKD_dom"/>
</dbReference>
<dbReference type="InterPro" id="IPR002126">
    <property type="entry name" value="Cadherin-like_dom"/>
</dbReference>
<dbReference type="Pfam" id="PF18911">
    <property type="entry name" value="PKD_4"/>
    <property type="match status" value="3"/>
</dbReference>
<evidence type="ECO:0000313" key="1">
    <source>
        <dbReference type="EMBL" id="AUN98455.1"/>
    </source>
</evidence>
<reference evidence="1 2" key="1">
    <citation type="submission" date="2018-01" db="EMBL/GenBank/DDBJ databases">
        <title>Complete genome sequence of Bacteriovorax stolpii DSM12778.</title>
        <authorList>
            <person name="Tang B."/>
            <person name="Chang J."/>
        </authorList>
    </citation>
    <scope>NUCLEOTIDE SEQUENCE [LARGE SCALE GENOMIC DNA]</scope>
    <source>
        <strain evidence="1 2">DSM 12778</strain>
    </source>
</reference>
<gene>
    <name evidence="1" type="ORF">C0V70_10130</name>
</gene>
<protein>
    <submittedName>
        <fullName evidence="1">Uncharacterized protein</fullName>
    </submittedName>
</protein>
<dbReference type="SUPFAM" id="SSF49299">
    <property type="entry name" value="PKD domain"/>
    <property type="match status" value="9"/>
</dbReference>
<dbReference type="Pfam" id="PF22352">
    <property type="entry name" value="K319L-like_PKD"/>
    <property type="match status" value="1"/>
</dbReference>
<dbReference type="InterPro" id="IPR015919">
    <property type="entry name" value="Cadherin-like_sf"/>
</dbReference>
<dbReference type="GO" id="GO:0005509">
    <property type="term" value="F:calcium ion binding"/>
    <property type="evidence" value="ECO:0007669"/>
    <property type="project" value="InterPro"/>
</dbReference>
<evidence type="ECO:0000313" key="2">
    <source>
        <dbReference type="Proteomes" id="UP000235584"/>
    </source>
</evidence>
<dbReference type="CDD" id="cd11304">
    <property type="entry name" value="Cadherin_repeat"/>
    <property type="match status" value="3"/>
</dbReference>
<dbReference type="EMBL" id="CP025704">
    <property type="protein sequence ID" value="AUN98455.1"/>
    <property type="molecule type" value="Genomic_DNA"/>
</dbReference>
<dbReference type="GO" id="GO:0016020">
    <property type="term" value="C:membrane"/>
    <property type="evidence" value="ECO:0007669"/>
    <property type="project" value="InterPro"/>
</dbReference>
<dbReference type="InterPro" id="IPR013783">
    <property type="entry name" value="Ig-like_fold"/>
</dbReference>
<dbReference type="PROSITE" id="PS50093">
    <property type="entry name" value="PKD"/>
    <property type="match status" value="6"/>
</dbReference>
<dbReference type="KEGG" id="bsto:C0V70_10130"/>
<dbReference type="Pfam" id="PF17963">
    <property type="entry name" value="Big_9"/>
    <property type="match status" value="8"/>
</dbReference>
<dbReference type="Gene3D" id="2.60.40.3440">
    <property type="match status" value="5"/>
</dbReference>
<dbReference type="PROSITE" id="PS50268">
    <property type="entry name" value="CADHERIN_2"/>
    <property type="match status" value="1"/>
</dbReference>
<dbReference type="GO" id="GO:0007156">
    <property type="term" value="P:homophilic cell adhesion via plasma membrane adhesion molecules"/>
    <property type="evidence" value="ECO:0007669"/>
    <property type="project" value="InterPro"/>
</dbReference>
<proteinExistence type="predicted"/>
<dbReference type="SMART" id="SM00089">
    <property type="entry name" value="PKD"/>
    <property type="match status" value="9"/>
</dbReference>
<dbReference type="Gene3D" id="2.60.40.10">
    <property type="entry name" value="Immunoglobulins"/>
    <property type="match status" value="8"/>
</dbReference>
<dbReference type="InterPro" id="IPR022409">
    <property type="entry name" value="PKD/Chitinase_dom"/>
</dbReference>
<accession>A0A2K9NTP3</accession>
<dbReference type="Proteomes" id="UP000235584">
    <property type="component" value="Chromosome"/>
</dbReference>
<sequence length="2552" mass="275034">MEFSSGKRIFLFIYLFVLFLSFNSNNSNALENILGQDAILVGGQVDLNVNNHKGIYERFKWIVQKNDSKSIPKVFISSSKFNAFLNKTGEYQIYVQGFKDGEWIELASKSVIAVPSVSSEILSFENVKPSTTCRLTLGLFDCFEFQRSFDIQKPSGTYSIVLINDQLKNVSVTVNGESLTKRLSLNDHNETVVERITLKKKNTISIKVGAQGIFDDLNHSLNLKIVKDIDSDDLRSGQTMAQNQYVKAINQNKSGKYFETNQPPAPTAQNIKILQNFQGVTRISPNDPDANQIHSYAITTGPENGVAYVTAQGFLYYLPLNNYFGADQIVVQVKDNGSPSLSASITVDVQVEQNIAPNPIAVDINVYQNSIGQTFVNPNDPNTVSQSFTYEIYQNAAHGALTPYGARFAYRPAPNYVGTDSFIIKVSDSGLPALSALKTVNVTVNPNTIPVISVADQTIFQAQKISLPVTFNDPDVGQSHYFSIEGRPTKGTAVINQQGVLYYSAKPGEVGQDSIVVAVKDSAGGVGTKNILITIVGNSLPILGEINDFFIFPGGVVNATITYTDADLNQKHTFLVLSKGKHGKVLLTQQGILTYIPDDGFIGTDSITIAVSDNANPVGIASKAINITVRPNSKPVVIANDLISIQGEEVTTQVSFTDADIGQHHTFSIVTMPAHGTASLDQSGILTYSANSGYRGSDSIVVAVSDNVNPPGIGTKTINISVIDNTIPVVAGNNIVLPQGGVGSTLITFTDPDVGQTHTFQVPISPSHGTATFDQNHNVNYTHTDKCSIAPDTFSVSVADSANPPGIGTKTINVSFTPNTKPTAIIADFSIQQNESSSKQLTVSDPDAGETFTYSIKNGAQYGNATVSSTGLVTYTHLGIVPSATDTFEVSIKDRMGDCSGGEVVKIVNVNILPNRVPTLNIADLIVEEDSSTQTIMNANDPDQYQVLDYIVSIPPVNGTVVVNQFGNLTYTPNAGYFGHDEFKITVKDNGQPILSAEKIVNVTVVPKNSPPNPTSSSIAVLSGLNGSTTISPGDPDVSQIHTFEIISSPTLGTATVNNFGVLTFIANPGAVGLEEIQVRVTDNGTFPQSAIVYVPVQVIQNLPPNPTAISEQVISGMTRLFAISPNDPNEAQFPQAYSFIIETQPAQGTAVVDEEGNLSYTAAVGFVGTITFDVKVLDEGNPQLSGLAHVTLDVLANSAPVVASASLTTDLNVSLNHQIQFSDANSEYQTFTYSISEQGSHGVASVDASGMVTYEPEEDYLGEDSIVVTVTDNGNPALSGNATYSINVQDSNNIPPVMSGVSHVFESTSEPAFVRFNLLDLMDTDGEIVETKVDFGDGSPILVIKKNDLGPNNGRAFLDRFNHFYRQYGTYLLTVKVKDNSNAVTTETRSIVYGPNTPPVPRMNYDVLVGQVPLTINLNGSPSTDADGTIQRYTFNVLRADNRQNVYSSSGTGIPAFAHTLNAQGKYILRVCLVDDKQAIRCNEQFAYAGTSRPDYGGRISYASFSATPRQGSAGYSISLNGSASTGAQSAPIVAYQWKVTSLLSEQNGRIYSDFATGVSASMILPYSGLYYIQLTVTDQNGNQSTAQTSVIVDGPSSQPELIAVNYGNGTFGYRLETNGKPIDSSTIYWDLGNGTFATGNQVFTTYGIVDTYAVKAQVIDANGVKYELTKTINLNNDPTFPSIVIGQAPNGTYNPNQSFNIDVSGTTDSHGPLTFTWTFGEGIPSITGVGNDYAVISGTYPTPGDKKVELRVTNTQGFSSLYTFPITFRAAGAGSQNGPYYPGSIYPGRGSAPLTVNTAYNTLNDNSALYYIWNFGRYDGDIVVTSAPNAQNTYYHPGSFAVNVTSVYANGNRKSNYIGNINVNSYNQKPVVIGQNLTLHKNTSVTTYVSYSDPDLNIQLHNFSISQQPVNGVASISASGKLVYIPNSNYLGNDTLKVRVTDNATIPASGEANINFSVVEPNAGNANMPPEADDLYYGFENSSYPRQVYFTLAGLHDPDGFISKVVWDFGDGSAPVEITKEMLEDGVGFEESYHLYTQNGTYPVIVKAYDNKGAILTVNSSVVMAANSLPVPRFTTNVTGTGPYTITLNASASTDADGTIEEYCWYVTKDGDEYHDECDNNPIHTVVVDDQGTYNFEFGVSDNAHGSRFTNFSMMVDGSDHNQDVLPSAKINTAQSRIGSAPYSITWSSADSVAQNGKTIAKTLWKFSSKKVVNYGNAASPNYNYTIPGTDFITLRVFDSAGKSSKHTLPIYIGSAPTLQADFSIKGDGLNFAFDGSSWSQGHIADFFLWDFGDGHYGLGSNVFHKYEKEGEYRVVLTIMDLAGNVTSKSDMLIVGSGVRPPDDNISFPSPRRVVRVNQSTSFNIVAGGTGNFSTKVDYGDGTFSNNIFATHSYSTTGVYRARILTTDNDTGRSKEYVVFVSVVTALQEDPSFWVTPEALETPNTFKITVSYNSAEFSPTTFRWGIHDGQGLIAVMQTSSPQTTYTLPGPGNYSVEVYGTDAAGRVDYGANSFVVGAKMKNARMIKELPTSYVNKKKMNYLRVLKNRVAH</sequence>
<dbReference type="RefSeq" id="WP_102243746.1">
    <property type="nucleotide sequence ID" value="NZ_CP025704.1"/>
</dbReference>
<dbReference type="SUPFAM" id="SSF49313">
    <property type="entry name" value="Cadherin-like"/>
    <property type="match status" value="1"/>
</dbReference>
<dbReference type="Pfam" id="PF00801">
    <property type="entry name" value="PKD"/>
    <property type="match status" value="1"/>
</dbReference>
<organism evidence="1 2">
    <name type="scientific">Bacteriovorax stolpii</name>
    <name type="common">Bdellovibrio stolpii</name>
    <dbReference type="NCBI Taxonomy" id="960"/>
    <lineage>
        <taxon>Bacteria</taxon>
        <taxon>Pseudomonadati</taxon>
        <taxon>Bdellovibrionota</taxon>
        <taxon>Bacteriovoracia</taxon>
        <taxon>Bacteriovoracales</taxon>
        <taxon>Bacteriovoracaceae</taxon>
        <taxon>Bacteriovorax</taxon>
    </lineage>
</organism>
<keyword evidence="2" id="KW-1185">Reference proteome</keyword>
<dbReference type="CDD" id="cd00146">
    <property type="entry name" value="PKD"/>
    <property type="match status" value="3"/>
</dbReference>
<dbReference type="SMART" id="SM00112">
    <property type="entry name" value="CA"/>
    <property type="match status" value="2"/>
</dbReference>
<dbReference type="Gene3D" id="2.60.40.60">
    <property type="entry name" value="Cadherins"/>
    <property type="match status" value="1"/>
</dbReference>
<dbReference type="NCBIfam" id="NF012211">
    <property type="entry name" value="tand_rpt_95"/>
    <property type="match status" value="2"/>
</dbReference>